<evidence type="ECO:0000313" key="9">
    <source>
        <dbReference type="Proteomes" id="UP000190188"/>
    </source>
</evidence>
<dbReference type="Gene3D" id="3.40.309.10">
    <property type="entry name" value="Aldehyde Dehydrogenase, Chain A, domain 2"/>
    <property type="match status" value="1"/>
</dbReference>
<feature type="active site" evidence="4 5">
    <location>
        <position position="233"/>
    </location>
</feature>
<feature type="domain" description="Aldehyde dehydrogenase" evidence="7">
    <location>
        <begin position="6"/>
        <end position="459"/>
    </location>
</feature>
<proteinExistence type="inferred from homology"/>
<dbReference type="Proteomes" id="UP000190188">
    <property type="component" value="Unassembled WGS sequence"/>
</dbReference>
<dbReference type="CDD" id="cd07099">
    <property type="entry name" value="ALDH_DDALDH"/>
    <property type="match status" value="1"/>
</dbReference>
<evidence type="ECO:0000256" key="5">
    <source>
        <dbReference type="PROSITE-ProRule" id="PRU10007"/>
    </source>
</evidence>
<reference evidence="8 9" key="1">
    <citation type="submission" date="2017-01" db="EMBL/GenBank/DDBJ databases">
        <title>Genome analysis of Paenibacillus selenitrireducens ES3-24.</title>
        <authorList>
            <person name="Xu D."/>
            <person name="Yao R."/>
            <person name="Zheng S."/>
        </authorList>
    </citation>
    <scope>NUCLEOTIDE SEQUENCE [LARGE SCALE GENOMIC DNA]</scope>
    <source>
        <strain evidence="8 9">ES3-24</strain>
    </source>
</reference>
<dbReference type="InterPro" id="IPR016161">
    <property type="entry name" value="Ald_DH/histidinol_DH"/>
</dbReference>
<dbReference type="InterPro" id="IPR012394">
    <property type="entry name" value="Aldehyde_DH_NAD(P)"/>
</dbReference>
<evidence type="ECO:0000256" key="1">
    <source>
        <dbReference type="ARBA" id="ARBA00009986"/>
    </source>
</evidence>
<feature type="active site" evidence="4">
    <location>
        <position position="267"/>
    </location>
</feature>
<sequence>MQAWRAMNPATGEEGELVLPIEPYLVDDVMEHAWESFEGWNSKSVKERINYIRQLRIYIVEHADDIAQEISWSTGKPKVEALSSELMVLLDWLLHTERTAEKELRTRKVKTPLMMRGKSSYVAYEPRGVVLVISPWNFPLYLAMVPALSALMAGNAVIIKPSEVTPLIGQLMEKLFAAAGFPQGLVQVVQGDAAIGAALVAASPNYIFFTGSVTTGKHIQLEAAKRLIPTTLELGGKDPMIVFQDAHLERTVRGAVWGSLTHSGQICMSVERIYVERPIYDKFIARLKRELESLKQNNREDTDLGSMTHARQIEIIRTHIDDALDQGASLEFGQRPVDGKLKRGLQVAPILLTNVKPSMRVMQEETFGPVLCITPFDTEEEAIELANNTSYGLSASIWTHDVERGQRVANGLQSGSVCINDVTVSIANAHLPFGGVKSSGIGRSHGDAGLQMFCHEKSIVVDLGQKKTELHWFPYADKYPLFLQLLEGLYGEKRSVIQMFRALRALRNKSRY</sequence>
<dbReference type="InterPro" id="IPR016163">
    <property type="entry name" value="Ald_DH_C"/>
</dbReference>
<evidence type="ECO:0000313" key="8">
    <source>
        <dbReference type="EMBL" id="OPA75770.1"/>
    </source>
</evidence>
<dbReference type="FunFam" id="3.40.309.10:FF:000009">
    <property type="entry name" value="Aldehyde dehydrogenase A"/>
    <property type="match status" value="1"/>
</dbReference>
<dbReference type="InterPro" id="IPR016162">
    <property type="entry name" value="Ald_DH_N"/>
</dbReference>
<evidence type="ECO:0000256" key="2">
    <source>
        <dbReference type="ARBA" id="ARBA00023002"/>
    </source>
</evidence>
<dbReference type="RefSeq" id="WP_078501103.1">
    <property type="nucleotide sequence ID" value="NZ_MSZX01000008.1"/>
</dbReference>
<evidence type="ECO:0000259" key="7">
    <source>
        <dbReference type="Pfam" id="PF00171"/>
    </source>
</evidence>
<dbReference type="OrthoDB" id="9762913at2"/>
<evidence type="ECO:0000256" key="6">
    <source>
        <dbReference type="RuleBase" id="RU003345"/>
    </source>
</evidence>
<dbReference type="STRING" id="1324314.BVG16_20800"/>
<dbReference type="EMBL" id="MSZX01000008">
    <property type="protein sequence ID" value="OPA75770.1"/>
    <property type="molecule type" value="Genomic_DNA"/>
</dbReference>
<dbReference type="AlphaFoldDB" id="A0A1T2X7C7"/>
<dbReference type="GO" id="GO:0016620">
    <property type="term" value="F:oxidoreductase activity, acting on the aldehyde or oxo group of donors, NAD or NADP as acceptor"/>
    <property type="evidence" value="ECO:0007669"/>
    <property type="project" value="InterPro"/>
</dbReference>
<dbReference type="PANTHER" id="PTHR11699">
    <property type="entry name" value="ALDEHYDE DEHYDROGENASE-RELATED"/>
    <property type="match status" value="1"/>
</dbReference>
<keyword evidence="9" id="KW-1185">Reference proteome</keyword>
<gene>
    <name evidence="8" type="ORF">BVG16_20800</name>
</gene>
<dbReference type="Gene3D" id="3.40.605.10">
    <property type="entry name" value="Aldehyde Dehydrogenase, Chain A, domain 1"/>
    <property type="match status" value="1"/>
</dbReference>
<evidence type="ECO:0000256" key="3">
    <source>
        <dbReference type="PIRNR" id="PIRNR036492"/>
    </source>
</evidence>
<accession>A0A1T2X7C7</accession>
<keyword evidence="2 3" id="KW-0560">Oxidoreductase</keyword>
<dbReference type="SUPFAM" id="SSF53720">
    <property type="entry name" value="ALDH-like"/>
    <property type="match status" value="1"/>
</dbReference>
<dbReference type="Pfam" id="PF00171">
    <property type="entry name" value="Aldedh"/>
    <property type="match status" value="1"/>
</dbReference>
<protein>
    <recommendedName>
        <fullName evidence="3">Aldehyde dehydrogenase</fullName>
    </recommendedName>
</protein>
<name>A0A1T2X7C7_9BACL</name>
<dbReference type="GO" id="GO:0006081">
    <property type="term" value="P:aldehyde metabolic process"/>
    <property type="evidence" value="ECO:0007669"/>
    <property type="project" value="InterPro"/>
</dbReference>
<comment type="caution">
    <text evidence="8">The sequence shown here is derived from an EMBL/GenBank/DDBJ whole genome shotgun (WGS) entry which is preliminary data.</text>
</comment>
<evidence type="ECO:0000256" key="4">
    <source>
        <dbReference type="PIRSR" id="PIRSR036492-1"/>
    </source>
</evidence>
<dbReference type="PIRSF" id="PIRSF036492">
    <property type="entry name" value="ALDH"/>
    <property type="match status" value="1"/>
</dbReference>
<dbReference type="InterPro" id="IPR029510">
    <property type="entry name" value="Ald_DH_CS_GLU"/>
</dbReference>
<comment type="similarity">
    <text evidence="1 3 6">Belongs to the aldehyde dehydrogenase family.</text>
</comment>
<dbReference type="PROSITE" id="PS00687">
    <property type="entry name" value="ALDEHYDE_DEHYDR_GLU"/>
    <property type="match status" value="1"/>
</dbReference>
<dbReference type="InterPro" id="IPR015590">
    <property type="entry name" value="Aldehyde_DH_dom"/>
</dbReference>
<organism evidence="8 9">
    <name type="scientific">Paenibacillus selenitireducens</name>
    <dbReference type="NCBI Taxonomy" id="1324314"/>
    <lineage>
        <taxon>Bacteria</taxon>
        <taxon>Bacillati</taxon>
        <taxon>Bacillota</taxon>
        <taxon>Bacilli</taxon>
        <taxon>Bacillales</taxon>
        <taxon>Paenibacillaceae</taxon>
        <taxon>Paenibacillus</taxon>
    </lineage>
</organism>